<dbReference type="EMBL" id="JAOCIY010000137">
    <property type="protein sequence ID" value="MDH1482693.1"/>
    <property type="molecule type" value="Genomic_DNA"/>
</dbReference>
<evidence type="ECO:0000313" key="3">
    <source>
        <dbReference type="Proteomes" id="UP001161707"/>
    </source>
</evidence>
<dbReference type="Proteomes" id="UP001161707">
    <property type="component" value="Unassembled WGS sequence"/>
</dbReference>
<dbReference type="RefSeq" id="WP_213382987.1">
    <property type="nucleotide sequence ID" value="NZ_CP104838.1"/>
</dbReference>
<dbReference type="AlphaFoldDB" id="A0AA42UBY2"/>
<protein>
    <submittedName>
        <fullName evidence="2">Uncharacterized protein</fullName>
    </submittedName>
</protein>
<name>A0AA42UBY2_ENTCL</name>
<reference evidence="2" key="1">
    <citation type="submission" date="2022-09" db="EMBL/GenBank/DDBJ databases">
        <title>Intensive care unit water sources are persistently colonized with multi-drug resistant bacteria and are the site of extensive horizontal gene transfer of antibiotic resistance genes.</title>
        <authorList>
            <person name="Diorio-Toth L."/>
        </authorList>
    </citation>
    <scope>NUCLEOTIDE SEQUENCE</scope>
    <source>
        <strain evidence="2">GD03711</strain>
    </source>
</reference>
<organism evidence="2 3">
    <name type="scientific">Enterobacter cloacae</name>
    <dbReference type="NCBI Taxonomy" id="550"/>
    <lineage>
        <taxon>Bacteria</taxon>
        <taxon>Pseudomonadati</taxon>
        <taxon>Pseudomonadota</taxon>
        <taxon>Gammaproteobacteria</taxon>
        <taxon>Enterobacterales</taxon>
        <taxon>Enterobacteriaceae</taxon>
        <taxon>Enterobacter</taxon>
        <taxon>Enterobacter cloacae complex</taxon>
    </lineage>
</organism>
<proteinExistence type="predicted"/>
<comment type="caution">
    <text evidence="2">The sequence shown here is derived from an EMBL/GenBank/DDBJ whole genome shotgun (WGS) entry which is preliminary data.</text>
</comment>
<sequence>MELVRKKDKRGQFVRKLSLTEKVALLQEFSNGRTSSRVDRHLAKNILDEMDRQELWVKCDCLEQEQNEEGPFNCEVNVATLRHVSKSRQHDEHCPLFRLKKEKDADNTVIEGKTSPLNPVGDNDWLPDRKKETQISSVDDPAEPRKRRRKTLKPIPALGRKLLTLIQAAGLNQLELIPEFQRPGAGGAISRLKMVLEEHTTGSGTSLSKLCCCSPWLSLSQIDDMLKQLEDTHEKDKEPRVYIVGIASNVSAEDVTFSIKKNTYIHRPEARVRINGENSYNAGSRAPYWAILEYRRGRDGRVYCHEGYAHAAFTMDAPIPVDSNKERDTLKVILSACDFAGRQSNHPDAISFSKPLFTLKSVMNGEEEVIHPDFILNVLPAGKTKVMTYIIETMGYQSEEYLQRKQHTHRWMEQEGVLLTDPPGWPEPSEKSFNSYLLKHIFGAGKMREEGRP</sequence>
<evidence type="ECO:0000313" key="2">
    <source>
        <dbReference type="EMBL" id="MDH1482693.1"/>
    </source>
</evidence>
<accession>A0AA42UBY2</accession>
<evidence type="ECO:0000256" key="1">
    <source>
        <dbReference type="SAM" id="MobiDB-lite"/>
    </source>
</evidence>
<feature type="region of interest" description="Disordered" evidence="1">
    <location>
        <begin position="107"/>
        <end position="153"/>
    </location>
</feature>
<gene>
    <name evidence="2" type="ORF">N5E88_24865</name>
</gene>